<dbReference type="Proteomes" id="UP000229366">
    <property type="component" value="Unassembled WGS sequence"/>
</dbReference>
<proteinExistence type="predicted"/>
<sequence length="62" mass="7235">MALRNSPNQIQDLDDLSQLGSIVCDKRRGQRSLAKKSRRNRHYEKQFIRNTLLRATLAEPLN</sequence>
<evidence type="ECO:0008006" key="3">
    <source>
        <dbReference type="Google" id="ProtNLM"/>
    </source>
</evidence>
<dbReference type="AlphaFoldDB" id="A0A2M8VZW9"/>
<reference evidence="1 2" key="1">
    <citation type="submission" date="2017-11" db="EMBL/GenBank/DDBJ databases">
        <title>Genomic Encyclopedia of Type Strains, Phase III (KMG-III): the genomes of soil and plant-associated and newly described type strains.</title>
        <authorList>
            <person name="Whitman W."/>
        </authorList>
    </citation>
    <scope>NUCLEOTIDE SEQUENCE [LARGE SCALE GENOMIC DNA]</scope>
    <source>
        <strain evidence="1 2">UB-Domo-W1</strain>
    </source>
</reference>
<organism evidence="1 2">
    <name type="scientific">Polynucleobacter brandtiae</name>
    <dbReference type="NCBI Taxonomy" id="1938816"/>
    <lineage>
        <taxon>Bacteria</taxon>
        <taxon>Pseudomonadati</taxon>
        <taxon>Pseudomonadota</taxon>
        <taxon>Betaproteobacteria</taxon>
        <taxon>Burkholderiales</taxon>
        <taxon>Burkholderiaceae</taxon>
        <taxon>Polynucleobacter</taxon>
    </lineage>
</organism>
<protein>
    <recommendedName>
        <fullName evidence="3">30S ribosomal protein S21</fullName>
    </recommendedName>
</protein>
<accession>A0A2M8VZW9</accession>
<name>A0A2M8VZW9_9BURK</name>
<keyword evidence="2" id="KW-1185">Reference proteome</keyword>
<dbReference type="OrthoDB" id="886643at2"/>
<dbReference type="RefSeq" id="WP_100379082.1">
    <property type="nucleotide sequence ID" value="NZ_CBCSBW010000001.1"/>
</dbReference>
<dbReference type="EMBL" id="PGTX01000001">
    <property type="protein sequence ID" value="PJI83374.1"/>
    <property type="molecule type" value="Genomic_DNA"/>
</dbReference>
<gene>
    <name evidence="1" type="ORF">B0G85_0772</name>
</gene>
<comment type="caution">
    <text evidence="1">The sequence shown here is derived from an EMBL/GenBank/DDBJ whole genome shotgun (WGS) entry which is preliminary data.</text>
</comment>
<evidence type="ECO:0000313" key="1">
    <source>
        <dbReference type="EMBL" id="PJI83374.1"/>
    </source>
</evidence>
<evidence type="ECO:0000313" key="2">
    <source>
        <dbReference type="Proteomes" id="UP000229366"/>
    </source>
</evidence>